<gene>
    <name evidence="1" type="ORF">G5C33_18345</name>
</gene>
<dbReference type="AlphaFoldDB" id="A0A6G6YAF2"/>
<organism evidence="1 2">
    <name type="scientific">Stakelama tenebrarum</name>
    <dbReference type="NCBI Taxonomy" id="2711215"/>
    <lineage>
        <taxon>Bacteria</taxon>
        <taxon>Pseudomonadati</taxon>
        <taxon>Pseudomonadota</taxon>
        <taxon>Alphaproteobacteria</taxon>
        <taxon>Sphingomonadales</taxon>
        <taxon>Sphingomonadaceae</taxon>
        <taxon>Stakelama</taxon>
    </lineage>
</organism>
<accession>A0A6G6YAF2</accession>
<name>A0A6G6YAF2_9SPHN</name>
<keyword evidence="2" id="KW-1185">Reference proteome</keyword>
<reference evidence="1 2" key="1">
    <citation type="submission" date="2020-02" db="EMBL/GenBank/DDBJ databases">
        <authorList>
            <person name="Zheng R.K."/>
            <person name="Sun C.M."/>
        </authorList>
    </citation>
    <scope>NUCLEOTIDE SEQUENCE [LARGE SCALE GENOMIC DNA]</scope>
    <source>
        <strain evidence="2">zrk23</strain>
    </source>
</reference>
<protein>
    <submittedName>
        <fullName evidence="1">Uncharacterized protein</fullName>
    </submittedName>
</protein>
<proteinExistence type="predicted"/>
<dbReference type="RefSeq" id="WP_165328480.1">
    <property type="nucleotide sequence ID" value="NZ_CP049109.1"/>
</dbReference>
<evidence type="ECO:0000313" key="1">
    <source>
        <dbReference type="EMBL" id="QIG81553.1"/>
    </source>
</evidence>
<dbReference type="KEGG" id="spzr:G5C33_18345"/>
<sequence>MSFLDDLLAGGPDYRVARDIGGAIFGPAEDSEEALERFQSVVDRIVANDGLGYRVVKRLIHRTSDYAQNSIDRLVINF</sequence>
<evidence type="ECO:0000313" key="2">
    <source>
        <dbReference type="Proteomes" id="UP000501568"/>
    </source>
</evidence>
<dbReference type="Proteomes" id="UP000501568">
    <property type="component" value="Chromosome"/>
</dbReference>
<dbReference type="EMBL" id="CP049109">
    <property type="protein sequence ID" value="QIG81553.1"/>
    <property type="molecule type" value="Genomic_DNA"/>
</dbReference>